<keyword evidence="5" id="KW-0378">Hydrolase</keyword>
<evidence type="ECO:0000256" key="4">
    <source>
        <dbReference type="ARBA" id="ARBA00022670"/>
    </source>
</evidence>
<feature type="signal peptide" evidence="7">
    <location>
        <begin position="1"/>
        <end position="19"/>
    </location>
</feature>
<dbReference type="InterPro" id="IPR002470">
    <property type="entry name" value="Peptidase_S9A"/>
</dbReference>
<dbReference type="PANTHER" id="PTHR42881:SF2">
    <property type="entry name" value="PROLYL ENDOPEPTIDASE"/>
    <property type="match status" value="1"/>
</dbReference>
<keyword evidence="6" id="KW-0720">Serine protease</keyword>
<dbReference type="PROSITE" id="PS00708">
    <property type="entry name" value="PRO_ENDOPEP_SER"/>
    <property type="match status" value="1"/>
</dbReference>
<dbReference type="KEGG" id="xba:C7S18_07245"/>
<evidence type="ECO:0000313" key="11">
    <source>
        <dbReference type="Proteomes" id="UP000241074"/>
    </source>
</evidence>
<evidence type="ECO:0000256" key="6">
    <source>
        <dbReference type="ARBA" id="ARBA00022825"/>
    </source>
</evidence>
<dbReference type="PANTHER" id="PTHR42881">
    <property type="entry name" value="PROLYL ENDOPEPTIDASE"/>
    <property type="match status" value="1"/>
</dbReference>
<feature type="chain" id="PRO_5015120373" description="prolyl oligopeptidase" evidence="7">
    <location>
        <begin position="20"/>
        <end position="734"/>
    </location>
</feature>
<dbReference type="SUPFAM" id="SSF50993">
    <property type="entry name" value="Peptidase/esterase 'gauge' domain"/>
    <property type="match status" value="1"/>
</dbReference>
<keyword evidence="7" id="KW-0732">Signal</keyword>
<gene>
    <name evidence="10" type="ORF">C7S18_07245</name>
</gene>
<evidence type="ECO:0000256" key="2">
    <source>
        <dbReference type="ARBA" id="ARBA00005228"/>
    </source>
</evidence>
<reference evidence="10 11" key="1">
    <citation type="submission" date="2018-03" db="EMBL/GenBank/DDBJ databases">
        <title>Ahniella affigens gen. nov., sp. nov., a gammaproteobacterium isolated from sandy soil near a stream.</title>
        <authorList>
            <person name="Ko Y."/>
            <person name="Kim J.-H."/>
        </authorList>
    </citation>
    <scope>NUCLEOTIDE SEQUENCE [LARGE SCALE GENOMIC DNA]</scope>
    <source>
        <strain evidence="10 11">D13</strain>
    </source>
</reference>
<dbReference type="AlphaFoldDB" id="A0A2P1PQ81"/>
<sequence>MRLHAAILLALLLPLSACEAPAPGADPTAASGSEATSKWGYPAAKTVAQVDEYFGVKVQDPYRWMENLDDPDLATWVAAENKLVQSYLEDAPSRAFIKKRLSALWNFERFGLPEVAAGRYFYTQNTGLQNQSPIFVQDGLDGTPRLLLDPNELSADGTIALSESAPSPNGKLFGYSTSDGGSDWRAIRVRDVETGKDLDDVIKWAKFTNITWAKDNSGFYYAGYDKPEGEDELKAVNRFQKLWFHKLGAAQQDDQLIFERKDQPEWGFSATVSDDGRLLVISGSQGTDERNRLWVKDLSQADAPIETVFENLDATWDFVGNQGRTIFLRTDDQASQYRLIALDLDQPARDKWRELIPSGGGGVGTLQEVSHLNNQFIASYLVDARSAVTVYDEQGKKVRDIDLPGLGATNGFRGSVTDTEAFFSYASFAVPDTMYRYDATTGQVSAFKTPKVDFDPGKYETIQVKAASAKDGTPVPLFITMKKGLALDGTNPTILYGYGGFNIPNTPRFSPANIAWMEMGGIYASANLRGGGEYGPAWHEQGTKTQKQNVFDDAAGAAKFLIEQQYTSADKLALSGRSNGGLLAAATVLKYPDLFRASLPAVGVLDMLRFRDFTIGWAWESDYGTVKNEEEFKALYAYSPLHNIKPNTRYPALLVTTADRDDRVFPAHSLKFTAAMQAANPNAELPTLIRVETRAGHGAGKPTVKQIEETADIFAFLSKELGMTNLDEDTDDTE</sequence>
<dbReference type="GO" id="GO:0005829">
    <property type="term" value="C:cytosol"/>
    <property type="evidence" value="ECO:0007669"/>
    <property type="project" value="TreeGrafter"/>
</dbReference>
<dbReference type="FunFam" id="3.40.50.1820:FF:000005">
    <property type="entry name" value="Prolyl endopeptidase"/>
    <property type="match status" value="1"/>
</dbReference>
<feature type="domain" description="Peptidase S9A N-terminal" evidence="9">
    <location>
        <begin position="42"/>
        <end position="448"/>
    </location>
</feature>
<dbReference type="FunFam" id="2.130.10.120:FF:000001">
    <property type="entry name" value="Prolyl endopeptidase"/>
    <property type="match status" value="1"/>
</dbReference>
<dbReference type="RefSeq" id="WP_106890928.1">
    <property type="nucleotide sequence ID" value="NZ_CP027860.1"/>
</dbReference>
<reference evidence="10 11" key="2">
    <citation type="submission" date="2018-03" db="EMBL/GenBank/DDBJ databases">
        <authorList>
            <person name="Keele B.F."/>
        </authorList>
    </citation>
    <scope>NUCLEOTIDE SEQUENCE [LARGE SCALE GENOMIC DNA]</scope>
    <source>
        <strain evidence="10 11">D13</strain>
    </source>
</reference>
<proteinExistence type="inferred from homology"/>
<dbReference type="GO" id="GO:0004252">
    <property type="term" value="F:serine-type endopeptidase activity"/>
    <property type="evidence" value="ECO:0007669"/>
    <property type="project" value="UniProtKB-EC"/>
</dbReference>
<evidence type="ECO:0000256" key="5">
    <source>
        <dbReference type="ARBA" id="ARBA00022801"/>
    </source>
</evidence>
<keyword evidence="4" id="KW-0645">Protease</keyword>
<dbReference type="GO" id="GO:0070012">
    <property type="term" value="F:oligopeptidase activity"/>
    <property type="evidence" value="ECO:0007669"/>
    <property type="project" value="TreeGrafter"/>
</dbReference>
<dbReference type="Pfam" id="PF00326">
    <property type="entry name" value="Peptidase_S9"/>
    <property type="match status" value="1"/>
</dbReference>
<dbReference type="OrthoDB" id="9801421at2"/>
<dbReference type="EC" id="3.4.21.26" evidence="3"/>
<dbReference type="Proteomes" id="UP000241074">
    <property type="component" value="Chromosome"/>
</dbReference>
<dbReference type="InterPro" id="IPR002471">
    <property type="entry name" value="Pept_S9_AS"/>
</dbReference>
<organism evidence="10 11">
    <name type="scientific">Ahniella affigens</name>
    <dbReference type="NCBI Taxonomy" id="2021234"/>
    <lineage>
        <taxon>Bacteria</taxon>
        <taxon>Pseudomonadati</taxon>
        <taxon>Pseudomonadota</taxon>
        <taxon>Gammaproteobacteria</taxon>
        <taxon>Lysobacterales</taxon>
        <taxon>Rhodanobacteraceae</taxon>
        <taxon>Ahniella</taxon>
    </lineage>
</organism>
<name>A0A2P1PQ81_9GAMM</name>
<evidence type="ECO:0000256" key="3">
    <source>
        <dbReference type="ARBA" id="ARBA00011897"/>
    </source>
</evidence>
<dbReference type="InterPro" id="IPR051167">
    <property type="entry name" value="Prolyl_oligopep/macrocyclase"/>
</dbReference>
<dbReference type="InterPro" id="IPR029058">
    <property type="entry name" value="AB_hydrolase_fold"/>
</dbReference>
<evidence type="ECO:0000259" key="9">
    <source>
        <dbReference type="Pfam" id="PF02897"/>
    </source>
</evidence>
<evidence type="ECO:0000256" key="7">
    <source>
        <dbReference type="SAM" id="SignalP"/>
    </source>
</evidence>
<dbReference type="GO" id="GO:0006508">
    <property type="term" value="P:proteolysis"/>
    <property type="evidence" value="ECO:0007669"/>
    <property type="project" value="UniProtKB-KW"/>
</dbReference>
<dbReference type="SUPFAM" id="SSF53474">
    <property type="entry name" value="alpha/beta-Hydrolases"/>
    <property type="match status" value="1"/>
</dbReference>
<feature type="domain" description="Peptidase S9 prolyl oligopeptidase catalytic" evidence="8">
    <location>
        <begin position="508"/>
        <end position="723"/>
    </location>
</feature>
<protein>
    <recommendedName>
        <fullName evidence="3">prolyl oligopeptidase</fullName>
        <ecNumber evidence="3">3.4.21.26</ecNumber>
    </recommendedName>
</protein>
<dbReference type="Gene3D" id="3.40.50.1820">
    <property type="entry name" value="alpha/beta hydrolase"/>
    <property type="match status" value="1"/>
</dbReference>
<dbReference type="PRINTS" id="PR00862">
    <property type="entry name" value="PROLIGOPTASE"/>
</dbReference>
<accession>A0A2P1PQ81</accession>
<dbReference type="InterPro" id="IPR023302">
    <property type="entry name" value="Pept_S9A_N"/>
</dbReference>
<comment type="catalytic activity">
    <reaction evidence="1">
        <text>Hydrolysis of Pro-|-Xaa &gt;&gt; Ala-|-Xaa in oligopeptides.</text>
        <dbReference type="EC" id="3.4.21.26"/>
    </reaction>
</comment>
<evidence type="ECO:0000259" key="8">
    <source>
        <dbReference type="Pfam" id="PF00326"/>
    </source>
</evidence>
<keyword evidence="11" id="KW-1185">Reference proteome</keyword>
<dbReference type="Pfam" id="PF02897">
    <property type="entry name" value="Peptidase_S9_N"/>
    <property type="match status" value="1"/>
</dbReference>
<dbReference type="Gene3D" id="2.130.10.120">
    <property type="entry name" value="Prolyl oligopeptidase, N-terminal domain"/>
    <property type="match status" value="1"/>
</dbReference>
<evidence type="ECO:0000313" key="10">
    <source>
        <dbReference type="EMBL" id="AVP97003.1"/>
    </source>
</evidence>
<dbReference type="InterPro" id="IPR001375">
    <property type="entry name" value="Peptidase_S9_cat"/>
</dbReference>
<dbReference type="EMBL" id="CP027860">
    <property type="protein sequence ID" value="AVP97003.1"/>
    <property type="molecule type" value="Genomic_DNA"/>
</dbReference>
<comment type="similarity">
    <text evidence="2">Belongs to the peptidase S9A family.</text>
</comment>
<evidence type="ECO:0000256" key="1">
    <source>
        <dbReference type="ARBA" id="ARBA00001070"/>
    </source>
</evidence>